<dbReference type="InParanoid" id="M4C462"/>
<sequence>MLCVGIGHLGNCLGSDDRLEPPSRNVDYETVVTSSARVHFAAGTHGTGEDNNVNAKILAKLECLQDCLGRLEVSQIKEYGEERIQGDNEADFFGIVLGRSFDASRMRVEELYHTPPRHGQI</sequence>
<reference evidence="2" key="1">
    <citation type="journal article" date="2010" name="Science">
        <title>Signatures of adaptation to obligate biotrophy in the Hyaloperonospora arabidopsidis genome.</title>
        <authorList>
            <person name="Baxter L."/>
            <person name="Tripathy S."/>
            <person name="Ishaque N."/>
            <person name="Boot N."/>
            <person name="Cabral A."/>
            <person name="Kemen E."/>
            <person name="Thines M."/>
            <person name="Ah-Fong A."/>
            <person name="Anderson R."/>
            <person name="Badejoko W."/>
            <person name="Bittner-Eddy P."/>
            <person name="Boore J.L."/>
            <person name="Chibucos M.C."/>
            <person name="Coates M."/>
            <person name="Dehal P."/>
            <person name="Delehaunty K."/>
            <person name="Dong S."/>
            <person name="Downton P."/>
            <person name="Dumas B."/>
            <person name="Fabro G."/>
            <person name="Fronick C."/>
            <person name="Fuerstenberg S.I."/>
            <person name="Fulton L."/>
            <person name="Gaulin E."/>
            <person name="Govers F."/>
            <person name="Hughes L."/>
            <person name="Humphray S."/>
            <person name="Jiang R.H."/>
            <person name="Judelson H."/>
            <person name="Kamoun S."/>
            <person name="Kyung K."/>
            <person name="Meijer H."/>
            <person name="Minx P."/>
            <person name="Morris P."/>
            <person name="Nelson J."/>
            <person name="Phuntumart V."/>
            <person name="Qutob D."/>
            <person name="Rehmany A."/>
            <person name="Rougon-Cardoso A."/>
            <person name="Ryden P."/>
            <person name="Torto-Alalibo T."/>
            <person name="Studholme D."/>
            <person name="Wang Y."/>
            <person name="Win J."/>
            <person name="Wood J."/>
            <person name="Clifton S.W."/>
            <person name="Rogers J."/>
            <person name="Van den Ackerveken G."/>
            <person name="Jones J.D."/>
            <person name="McDowell J.M."/>
            <person name="Beynon J."/>
            <person name="Tyler B.M."/>
        </authorList>
    </citation>
    <scope>NUCLEOTIDE SEQUENCE [LARGE SCALE GENOMIC DNA]</scope>
    <source>
        <strain evidence="2">Emoy2</strain>
    </source>
</reference>
<dbReference type="Proteomes" id="UP000011713">
    <property type="component" value="Unassembled WGS sequence"/>
</dbReference>
<reference evidence="1" key="2">
    <citation type="submission" date="2015-06" db="UniProtKB">
        <authorList>
            <consortium name="EnsemblProtists"/>
        </authorList>
    </citation>
    <scope>IDENTIFICATION</scope>
    <source>
        <strain evidence="1">Emoy2</strain>
    </source>
</reference>
<proteinExistence type="predicted"/>
<dbReference type="HOGENOM" id="CLU_2042577_0_0_1"/>
<evidence type="ECO:0000313" key="1">
    <source>
        <dbReference type="EnsemblProtists" id="HpaP813880"/>
    </source>
</evidence>
<dbReference type="AlphaFoldDB" id="M4C462"/>
<accession>M4C462</accession>
<keyword evidence="2" id="KW-1185">Reference proteome</keyword>
<protein>
    <submittedName>
        <fullName evidence="1">Uncharacterized protein</fullName>
    </submittedName>
</protein>
<evidence type="ECO:0000313" key="2">
    <source>
        <dbReference type="Proteomes" id="UP000011713"/>
    </source>
</evidence>
<organism evidence="1 2">
    <name type="scientific">Hyaloperonospora arabidopsidis (strain Emoy2)</name>
    <name type="common">Downy mildew agent</name>
    <name type="synonym">Peronospora arabidopsidis</name>
    <dbReference type="NCBI Taxonomy" id="559515"/>
    <lineage>
        <taxon>Eukaryota</taxon>
        <taxon>Sar</taxon>
        <taxon>Stramenopiles</taxon>
        <taxon>Oomycota</taxon>
        <taxon>Peronosporomycetes</taxon>
        <taxon>Peronosporales</taxon>
        <taxon>Peronosporaceae</taxon>
        <taxon>Hyaloperonospora</taxon>
    </lineage>
</organism>
<dbReference type="EnsemblProtists" id="HpaT813880">
    <property type="protein sequence ID" value="HpaP813880"/>
    <property type="gene ID" value="HpaG813880"/>
</dbReference>
<dbReference type="EMBL" id="JH598202">
    <property type="status" value="NOT_ANNOTATED_CDS"/>
    <property type="molecule type" value="Genomic_DNA"/>
</dbReference>
<dbReference type="VEuPathDB" id="FungiDB:HpaG813880"/>
<name>M4C462_HYAAE</name>